<evidence type="ECO:0000313" key="2">
    <source>
        <dbReference type="EMBL" id="ACJ84505.1"/>
    </source>
</evidence>
<feature type="compositionally biased region" description="Acidic residues" evidence="1">
    <location>
        <begin position="1"/>
        <end position="12"/>
    </location>
</feature>
<sequence length="149" mass="16800">MSLSFSEEDFLDVDSSQDGSIIGHESSSRRSRKLSGSRAWERANEADQGDGGYDVILMTEIPYSVNSLKKLYALIKKCIRPPYGVVYLAPTKKHYVGFSNGVRQLRNVLDEEGIFGVHLVKDLADRVSGSCFTSEQEFKDQMDYYSKLQ</sequence>
<reference evidence="2" key="1">
    <citation type="submission" date="2008-12" db="EMBL/GenBank/DDBJ databases">
        <title>Medicago truncatula full length cdna cloning project.</title>
        <authorList>
            <person name="Moskal W."/>
            <person name="Chan A."/>
            <person name="Cheung F."/>
            <person name="Xiao Y."/>
            <person name="Town C.D."/>
        </authorList>
    </citation>
    <scope>NUCLEOTIDE SEQUENCE</scope>
</reference>
<proteinExistence type="evidence at transcript level"/>
<protein>
    <submittedName>
        <fullName evidence="2">Uncharacterized protein</fullName>
    </submittedName>
</protein>
<name>B7FIC6_MEDTR</name>
<accession>B7FIC6</accession>
<evidence type="ECO:0000256" key="1">
    <source>
        <dbReference type="SAM" id="MobiDB-lite"/>
    </source>
</evidence>
<dbReference type="ExpressionAtlas" id="B7FIC6">
    <property type="expression patterns" value="differential"/>
</dbReference>
<dbReference type="AlphaFoldDB" id="B7FIC6"/>
<dbReference type="EMBL" id="BT051843">
    <property type="protein sequence ID" value="ACJ84505.1"/>
    <property type="molecule type" value="mRNA"/>
</dbReference>
<feature type="region of interest" description="Disordered" evidence="1">
    <location>
        <begin position="1"/>
        <end position="50"/>
    </location>
</feature>
<organism evidence="2">
    <name type="scientific">Medicago truncatula</name>
    <name type="common">Barrel medic</name>
    <name type="synonym">Medicago tribuloides</name>
    <dbReference type="NCBI Taxonomy" id="3880"/>
    <lineage>
        <taxon>Eukaryota</taxon>
        <taxon>Viridiplantae</taxon>
        <taxon>Streptophyta</taxon>
        <taxon>Embryophyta</taxon>
        <taxon>Tracheophyta</taxon>
        <taxon>Spermatophyta</taxon>
        <taxon>Magnoliopsida</taxon>
        <taxon>eudicotyledons</taxon>
        <taxon>Gunneridae</taxon>
        <taxon>Pentapetalae</taxon>
        <taxon>rosids</taxon>
        <taxon>fabids</taxon>
        <taxon>Fabales</taxon>
        <taxon>Fabaceae</taxon>
        <taxon>Papilionoideae</taxon>
        <taxon>50 kb inversion clade</taxon>
        <taxon>NPAAA clade</taxon>
        <taxon>Hologalegina</taxon>
        <taxon>IRL clade</taxon>
        <taxon>Trifolieae</taxon>
        <taxon>Medicago</taxon>
    </lineage>
</organism>